<keyword evidence="2" id="KW-1185">Reference proteome</keyword>
<evidence type="ECO:0000313" key="1">
    <source>
        <dbReference type="EMBL" id="KAK7738750.1"/>
    </source>
</evidence>
<sequence>MPNQYPSPSRLPPLHWETIDDRLLEEIYNADQAIYPAPLLTYERLRSWAAACPEMSICLRRSDPEPAAQGVVIVLPLREKYWGRLVTGELKEHDVDPSDMFPPGAAADGSGGAHGHTEKVKVGLHVFHVERYSPTAGDGGGRMAPFTPAALEEVRSRVGKRFPSWEVVGYSALTATPEGNRAFRRLGFTSRYVEAKADGDKAEMLVREGNDTFIPL</sequence>
<accession>A0ABR1PK49</accession>
<evidence type="ECO:0000313" key="2">
    <source>
        <dbReference type="Proteomes" id="UP001430848"/>
    </source>
</evidence>
<reference evidence="1 2" key="1">
    <citation type="submission" date="2024-02" db="EMBL/GenBank/DDBJ databases">
        <title>De novo assembly and annotation of 12 fungi associated with fruit tree decline syndrome in Ontario, Canada.</title>
        <authorList>
            <person name="Sulman M."/>
            <person name="Ellouze W."/>
            <person name="Ilyukhin E."/>
        </authorList>
    </citation>
    <scope>NUCLEOTIDE SEQUENCE [LARGE SCALE GENOMIC DNA]</scope>
    <source>
        <strain evidence="1 2">M169</strain>
    </source>
</reference>
<evidence type="ECO:0008006" key="3">
    <source>
        <dbReference type="Google" id="ProtNLM"/>
    </source>
</evidence>
<name>A0ABR1PK49_DIAER</name>
<proteinExistence type="predicted"/>
<organism evidence="1 2">
    <name type="scientific">Diaporthe eres</name>
    <name type="common">Phomopsis oblonga</name>
    <dbReference type="NCBI Taxonomy" id="83184"/>
    <lineage>
        <taxon>Eukaryota</taxon>
        <taxon>Fungi</taxon>
        <taxon>Dikarya</taxon>
        <taxon>Ascomycota</taxon>
        <taxon>Pezizomycotina</taxon>
        <taxon>Sordariomycetes</taxon>
        <taxon>Sordariomycetidae</taxon>
        <taxon>Diaporthales</taxon>
        <taxon>Diaporthaceae</taxon>
        <taxon>Diaporthe</taxon>
        <taxon>Diaporthe eres species complex</taxon>
    </lineage>
</organism>
<protein>
    <recommendedName>
        <fullName evidence="3">N-acetyltransferase domain-containing protein</fullName>
    </recommendedName>
</protein>
<dbReference type="EMBL" id="JAKNSF020000005">
    <property type="protein sequence ID" value="KAK7738750.1"/>
    <property type="molecule type" value="Genomic_DNA"/>
</dbReference>
<dbReference type="Proteomes" id="UP001430848">
    <property type="component" value="Unassembled WGS sequence"/>
</dbReference>
<comment type="caution">
    <text evidence="1">The sequence shown here is derived from an EMBL/GenBank/DDBJ whole genome shotgun (WGS) entry which is preliminary data.</text>
</comment>
<gene>
    <name evidence="1" type="ORF">SLS63_002087</name>
</gene>